<dbReference type="Proteomes" id="UP000515159">
    <property type="component" value="Chromosome 1"/>
</dbReference>
<dbReference type="GO" id="GO:0043525">
    <property type="term" value="P:positive regulation of neuron apoptotic process"/>
    <property type="evidence" value="ECO:0007669"/>
    <property type="project" value="TreeGrafter"/>
</dbReference>
<name>A0A6P8QTM2_GEOSA</name>
<evidence type="ECO:0000256" key="12">
    <source>
        <dbReference type="ARBA" id="ARBA00036189"/>
    </source>
</evidence>
<organism evidence="18 19">
    <name type="scientific">Geotrypetes seraphini</name>
    <name type="common">Gaboon caecilian</name>
    <name type="synonym">Caecilia seraphini</name>
    <dbReference type="NCBI Taxonomy" id="260995"/>
    <lineage>
        <taxon>Eukaryota</taxon>
        <taxon>Metazoa</taxon>
        <taxon>Chordata</taxon>
        <taxon>Craniata</taxon>
        <taxon>Vertebrata</taxon>
        <taxon>Euteleostomi</taxon>
        <taxon>Amphibia</taxon>
        <taxon>Gymnophiona</taxon>
        <taxon>Geotrypetes</taxon>
    </lineage>
</organism>
<dbReference type="InterPro" id="IPR002138">
    <property type="entry name" value="Pept_C14_p10"/>
</dbReference>
<dbReference type="SMART" id="SM00115">
    <property type="entry name" value="CASc"/>
    <property type="match status" value="1"/>
</dbReference>
<dbReference type="PANTHER" id="PTHR10454">
    <property type="entry name" value="CASPASE"/>
    <property type="match status" value="1"/>
</dbReference>
<dbReference type="PROSITE" id="PS50207">
    <property type="entry name" value="CASPASE_P10"/>
    <property type="match status" value="1"/>
</dbReference>
<dbReference type="InterPro" id="IPR002398">
    <property type="entry name" value="Pept_C14"/>
</dbReference>
<keyword evidence="6" id="KW-0053">Apoptosis</keyword>
<dbReference type="InterPro" id="IPR029030">
    <property type="entry name" value="Caspase-like_dom_sf"/>
</dbReference>
<dbReference type="Gene3D" id="3.40.50.1460">
    <property type="match status" value="1"/>
</dbReference>
<dbReference type="PROSITE" id="PS01122">
    <property type="entry name" value="CASPASE_CYS"/>
    <property type="match status" value="1"/>
</dbReference>
<feature type="domain" description="Caspase family p10" evidence="16">
    <location>
        <begin position="194"/>
        <end position="288"/>
    </location>
</feature>
<dbReference type="GeneID" id="117359902"/>
<reference evidence="19" key="1">
    <citation type="submission" date="2025-08" db="UniProtKB">
        <authorList>
            <consortium name="RefSeq"/>
        </authorList>
    </citation>
    <scope>IDENTIFICATION</scope>
</reference>
<dbReference type="GO" id="GO:0030216">
    <property type="term" value="P:keratinocyte differentiation"/>
    <property type="evidence" value="ECO:0007669"/>
    <property type="project" value="TreeGrafter"/>
</dbReference>
<evidence type="ECO:0000256" key="15">
    <source>
        <dbReference type="RuleBase" id="RU003971"/>
    </source>
</evidence>
<evidence type="ECO:0000256" key="7">
    <source>
        <dbReference type="ARBA" id="ARBA00022801"/>
    </source>
</evidence>
<keyword evidence="7" id="KW-0378">Hydrolase</keyword>
<evidence type="ECO:0000256" key="14">
    <source>
        <dbReference type="ARBA" id="ARBA00039708"/>
    </source>
</evidence>
<dbReference type="PANTHER" id="PTHR10454:SF198">
    <property type="entry name" value="CASPASE-3"/>
    <property type="match status" value="1"/>
</dbReference>
<comment type="catalytic activity">
    <reaction evidence="12">
        <text>Strict requirement for an Asp residue at positions P1 and P4. It has a preferred cleavage sequence of Asp-Xaa-Xaa-Asp-|- with a hydrophobic amino-acid residue at P2 and a hydrophilic amino-acid residue at P3, although Val or Ala are also accepted at this position.</text>
        <dbReference type="EC" id="3.4.22.56"/>
    </reaction>
</comment>
<protein>
    <recommendedName>
        <fullName evidence="14">Caspase-3</fullName>
        <ecNumber evidence="13">3.4.22.56</ecNumber>
    </recommendedName>
</protein>
<evidence type="ECO:0000259" key="16">
    <source>
        <dbReference type="PROSITE" id="PS50207"/>
    </source>
</evidence>
<keyword evidence="10" id="KW-0007">Acetylation</keyword>
<dbReference type="InterPro" id="IPR001309">
    <property type="entry name" value="Pept_C14_p20"/>
</dbReference>
<evidence type="ECO:0000256" key="10">
    <source>
        <dbReference type="ARBA" id="ARBA00022990"/>
    </source>
</evidence>
<keyword evidence="4" id="KW-0597">Phosphoprotein</keyword>
<dbReference type="AlphaFoldDB" id="A0A6P8QTM2"/>
<dbReference type="InterPro" id="IPR015917">
    <property type="entry name" value="Pept_C14A"/>
</dbReference>
<accession>A0A6P8QTM2</accession>
<dbReference type="GO" id="GO:0004197">
    <property type="term" value="F:cysteine-type endopeptidase activity"/>
    <property type="evidence" value="ECO:0007669"/>
    <property type="project" value="InterPro"/>
</dbReference>
<dbReference type="Pfam" id="PF00656">
    <property type="entry name" value="Peptidase_C14"/>
    <property type="match status" value="1"/>
</dbReference>
<dbReference type="GO" id="GO:0051604">
    <property type="term" value="P:protein maturation"/>
    <property type="evidence" value="ECO:0007669"/>
    <property type="project" value="UniProtKB-ARBA"/>
</dbReference>
<keyword evidence="3" id="KW-0963">Cytoplasm</keyword>
<dbReference type="RefSeq" id="XP_033799250.1">
    <property type="nucleotide sequence ID" value="XM_033943359.1"/>
</dbReference>
<dbReference type="InterPro" id="IPR016129">
    <property type="entry name" value="Caspase_his_AS"/>
</dbReference>
<dbReference type="KEGG" id="gsh:117359902"/>
<dbReference type="CTD" id="836"/>
<evidence type="ECO:0000256" key="11">
    <source>
        <dbReference type="ARBA" id="ARBA00023145"/>
    </source>
</evidence>
<dbReference type="FunCoup" id="A0A6P8QTM2">
    <property type="interactions" value="3887"/>
</dbReference>
<evidence type="ECO:0000256" key="6">
    <source>
        <dbReference type="ARBA" id="ARBA00022703"/>
    </source>
</evidence>
<evidence type="ECO:0000256" key="9">
    <source>
        <dbReference type="ARBA" id="ARBA00022843"/>
    </source>
</evidence>
<dbReference type="OrthoDB" id="6116485at2759"/>
<evidence type="ECO:0000313" key="18">
    <source>
        <dbReference type="Proteomes" id="UP000515159"/>
    </source>
</evidence>
<keyword evidence="11" id="KW-0865">Zymogen</keyword>
<evidence type="ECO:0000313" key="19">
    <source>
        <dbReference type="RefSeq" id="XP_033799250.1"/>
    </source>
</evidence>
<dbReference type="InParanoid" id="A0A6P8QTM2"/>
<dbReference type="EC" id="3.4.22.56" evidence="13"/>
<dbReference type="FunFam" id="3.30.70.1470:FF:000002">
    <property type="entry name" value="Caspase-3"/>
    <property type="match status" value="1"/>
</dbReference>
<dbReference type="PROSITE" id="PS01121">
    <property type="entry name" value="CASPASE_HIS"/>
    <property type="match status" value="1"/>
</dbReference>
<dbReference type="InterPro" id="IPR011600">
    <property type="entry name" value="Pept_C14_caspase"/>
</dbReference>
<dbReference type="FunFam" id="3.40.50.1460:FF:000001">
    <property type="entry name" value="Caspase-3 preproprotein"/>
    <property type="match status" value="1"/>
</dbReference>
<dbReference type="SUPFAM" id="SSF52129">
    <property type="entry name" value="Caspase-like"/>
    <property type="match status" value="1"/>
</dbReference>
<dbReference type="PROSITE" id="PS50208">
    <property type="entry name" value="CASPASE_P20"/>
    <property type="match status" value="1"/>
</dbReference>
<dbReference type="GO" id="GO:0030182">
    <property type="term" value="P:neuron differentiation"/>
    <property type="evidence" value="ECO:0007669"/>
    <property type="project" value="TreeGrafter"/>
</dbReference>
<dbReference type="CDD" id="cd00032">
    <property type="entry name" value="CASc"/>
    <property type="match status" value="1"/>
</dbReference>
<dbReference type="GO" id="GO:0031264">
    <property type="term" value="C:death-inducing signaling complex"/>
    <property type="evidence" value="ECO:0007669"/>
    <property type="project" value="TreeGrafter"/>
</dbReference>
<feature type="domain" description="Caspase family p20" evidence="17">
    <location>
        <begin position="54"/>
        <end position="178"/>
    </location>
</feature>
<evidence type="ECO:0000256" key="1">
    <source>
        <dbReference type="ARBA" id="ARBA00004496"/>
    </source>
</evidence>
<evidence type="ECO:0000256" key="5">
    <source>
        <dbReference type="ARBA" id="ARBA00022670"/>
    </source>
</evidence>
<keyword evidence="9" id="KW-0832">Ubl conjugation</keyword>
<gene>
    <name evidence="19" type="primary">CASP3</name>
</gene>
<sequence length="288" mass="32504">MAHIKVDLKAGEDLLDAKSISESQRNGEPSGDLLKKKAKQIDGCEFQYRMDYPEMGLCCIINNKNFHPSTQMGFRSGTDVDAIALRKTFQTLGFDVKVVHDQTCDNIINVLKSVAQEDHSKRNCFVCIVLSHGDDGKIFGTDGCLELMFLTRLFRGDRCKSLVGKPKLFFIQACRGSELDAGVEADSKSDDYGDRQKIPVEADFLFAYSTVPGYYSWRNTLNGSWFIQSLCEMLNLHANKLEIMHILTRVNRKVALEFESSSNHPGFNAMKQIPCIVSMLTKELYFIK</sequence>
<dbReference type="Gene3D" id="3.30.70.1470">
    <property type="entry name" value="Caspase-like"/>
    <property type="match status" value="1"/>
</dbReference>
<evidence type="ECO:0000256" key="4">
    <source>
        <dbReference type="ARBA" id="ARBA00022553"/>
    </source>
</evidence>
<dbReference type="GO" id="GO:0005737">
    <property type="term" value="C:cytoplasm"/>
    <property type="evidence" value="ECO:0007669"/>
    <property type="project" value="UniProtKB-SubCell"/>
</dbReference>
<evidence type="ECO:0000256" key="13">
    <source>
        <dbReference type="ARBA" id="ARBA00038900"/>
    </source>
</evidence>
<dbReference type="GO" id="GO:0030218">
    <property type="term" value="P:erythrocyte differentiation"/>
    <property type="evidence" value="ECO:0007669"/>
    <property type="project" value="TreeGrafter"/>
</dbReference>
<keyword evidence="8" id="KW-0788">Thiol protease</keyword>
<dbReference type="InterPro" id="IPR033139">
    <property type="entry name" value="Caspase_cys_AS"/>
</dbReference>
<comment type="similarity">
    <text evidence="2 15">Belongs to the peptidase C14A family.</text>
</comment>
<evidence type="ECO:0000259" key="17">
    <source>
        <dbReference type="PROSITE" id="PS50208"/>
    </source>
</evidence>
<proteinExistence type="inferred from homology"/>
<keyword evidence="18" id="KW-1185">Reference proteome</keyword>
<dbReference type="PRINTS" id="PR00376">
    <property type="entry name" value="IL1BCENZYME"/>
</dbReference>
<dbReference type="GO" id="GO:0097194">
    <property type="term" value="P:execution phase of apoptosis"/>
    <property type="evidence" value="ECO:0007669"/>
    <property type="project" value="UniProtKB-ARBA"/>
</dbReference>
<evidence type="ECO:0000256" key="3">
    <source>
        <dbReference type="ARBA" id="ARBA00022490"/>
    </source>
</evidence>
<keyword evidence="5" id="KW-0645">Protease</keyword>
<evidence type="ECO:0000256" key="8">
    <source>
        <dbReference type="ARBA" id="ARBA00022807"/>
    </source>
</evidence>
<evidence type="ECO:0000256" key="2">
    <source>
        <dbReference type="ARBA" id="ARBA00010134"/>
    </source>
</evidence>
<comment type="subcellular location">
    <subcellularLocation>
        <location evidence="1">Cytoplasm</location>
    </subcellularLocation>
</comment>
<dbReference type="GO" id="GO:0006508">
    <property type="term" value="P:proteolysis"/>
    <property type="evidence" value="ECO:0007669"/>
    <property type="project" value="UniProtKB-KW"/>
</dbReference>